<reference evidence="2" key="1">
    <citation type="journal article" date="2019" name="PLoS Negl. Trop. Dis.">
        <title>Revisiting the worldwide diversity of Leptospira species in the environment.</title>
        <authorList>
            <person name="Vincent A.T."/>
            <person name="Schiettekatte O."/>
            <person name="Bourhy P."/>
            <person name="Veyrier F.J."/>
            <person name="Picardeau M."/>
        </authorList>
    </citation>
    <scope>NUCLEOTIDE SEQUENCE [LARGE SCALE GENOMIC DNA]</scope>
    <source>
        <strain evidence="2">201800265</strain>
    </source>
</reference>
<dbReference type="EMBL" id="RQFY01000004">
    <property type="protein sequence ID" value="TGL35151.1"/>
    <property type="molecule type" value="Genomic_DNA"/>
</dbReference>
<comment type="caution">
    <text evidence="2">The sequence shown here is derived from an EMBL/GenBank/DDBJ whole genome shotgun (WGS) entry which is preliminary data.</text>
</comment>
<dbReference type="Pfam" id="PF04230">
    <property type="entry name" value="PS_pyruv_trans"/>
    <property type="match status" value="1"/>
</dbReference>
<dbReference type="OrthoDB" id="1814359at2"/>
<evidence type="ECO:0000313" key="3">
    <source>
        <dbReference type="Proteomes" id="UP000297871"/>
    </source>
</evidence>
<protein>
    <recommendedName>
        <fullName evidence="1">Polysaccharide pyruvyl transferase domain-containing protein</fullName>
    </recommendedName>
</protein>
<dbReference type="Gene3D" id="3.40.50.2000">
    <property type="entry name" value="Glycogen Phosphorylase B"/>
    <property type="match status" value="1"/>
</dbReference>
<keyword evidence="3" id="KW-1185">Reference proteome</keyword>
<dbReference type="PANTHER" id="PTHR36836:SF1">
    <property type="entry name" value="COLANIC ACID BIOSYNTHESIS PROTEIN WCAK"/>
    <property type="match status" value="1"/>
</dbReference>
<proteinExistence type="predicted"/>
<dbReference type="Proteomes" id="UP000297871">
    <property type="component" value="Unassembled WGS sequence"/>
</dbReference>
<dbReference type="AlphaFoldDB" id="A0A4R9JB85"/>
<dbReference type="RefSeq" id="WP_135615343.1">
    <property type="nucleotide sequence ID" value="NZ_RQFY01000004.1"/>
</dbReference>
<feature type="domain" description="Polysaccharide pyruvyl transferase" evidence="1">
    <location>
        <begin position="31"/>
        <end position="360"/>
    </location>
</feature>
<name>A0A4R9JB85_9LEPT</name>
<sequence>MKSSKPKQKTLKKEEFKNSNVLLIGTYSSENKGDAAMELSVANKVKNELGATVKISSPFPHIDRSFYSDFEVVFSQRRKLIRASIQLFLAFIYSLLPKSAQSKFDFLILSDEGKAILSSDLVIDLSGDMLTEDYGPHVAYSHFIPILMSIFLGKKVFLCAQSIGPFKLTTFLAKYIFTKVSQITVRESISYDYMKRFKLSEVILAKTADVAFLLEPSDSKRAQEILKEEGLVLPKNRVVLGISVSDIIQRKYNSRSDQKGKFEDEFAAMLDRLIETDNYFIVFVSHVTGPSETKDDRNLSKRVFSKMKNGKFGFVLSGNHRPEEIKQIISQFNLFVGARMHANIGALSVGTPIIAISYSHKTPGIMKEFGLGDWVHPIETLNMDELYQSILTMYKKKKTISSQITKSNERIKSISGENILKIKELLSKTY</sequence>
<evidence type="ECO:0000313" key="2">
    <source>
        <dbReference type="EMBL" id="TGL35151.1"/>
    </source>
</evidence>
<gene>
    <name evidence="2" type="ORF">EHQ52_11785</name>
</gene>
<organism evidence="2 3">
    <name type="scientific">Leptospira koniambonensis</name>
    <dbReference type="NCBI Taxonomy" id="2484950"/>
    <lineage>
        <taxon>Bacteria</taxon>
        <taxon>Pseudomonadati</taxon>
        <taxon>Spirochaetota</taxon>
        <taxon>Spirochaetia</taxon>
        <taxon>Leptospirales</taxon>
        <taxon>Leptospiraceae</taxon>
        <taxon>Leptospira</taxon>
    </lineage>
</organism>
<dbReference type="InterPro" id="IPR007345">
    <property type="entry name" value="Polysacch_pyruvyl_Trfase"/>
</dbReference>
<evidence type="ECO:0000259" key="1">
    <source>
        <dbReference type="Pfam" id="PF04230"/>
    </source>
</evidence>
<dbReference type="PANTHER" id="PTHR36836">
    <property type="entry name" value="COLANIC ACID BIOSYNTHESIS PROTEIN WCAK"/>
    <property type="match status" value="1"/>
</dbReference>
<accession>A0A4R9JB85</accession>